<evidence type="ECO:0000313" key="2">
    <source>
        <dbReference type="EnsemblPlants" id="OMERI08G06150.1"/>
    </source>
</evidence>
<reference evidence="2" key="1">
    <citation type="submission" date="2015-04" db="UniProtKB">
        <authorList>
            <consortium name="EnsemblPlants"/>
        </authorList>
    </citation>
    <scope>IDENTIFICATION</scope>
</reference>
<sequence length="175" mass="18837">MSSKDLSSRLDSELSRVEMQLVEYGTSSISAVSVLASECLDSCTSVPLCLEYGVISEPAAPTVGVEQQPFQYVDWDNLEIDETLDDEGRIQVMNDDQLYVLLGLRDEERAKKSAHAAGANGSSNAAGADDSSNAAEAAGPRKNNKKNLPPEPSTPQRTTNEATIMQESPGMVTRR</sequence>
<evidence type="ECO:0000313" key="3">
    <source>
        <dbReference type="Proteomes" id="UP000008021"/>
    </source>
</evidence>
<dbReference type="AlphaFoldDB" id="A0A0E0EJ60"/>
<dbReference type="Proteomes" id="UP000008021">
    <property type="component" value="Chromosome 8"/>
</dbReference>
<organism evidence="2">
    <name type="scientific">Oryza meridionalis</name>
    <dbReference type="NCBI Taxonomy" id="40149"/>
    <lineage>
        <taxon>Eukaryota</taxon>
        <taxon>Viridiplantae</taxon>
        <taxon>Streptophyta</taxon>
        <taxon>Embryophyta</taxon>
        <taxon>Tracheophyta</taxon>
        <taxon>Spermatophyta</taxon>
        <taxon>Magnoliopsida</taxon>
        <taxon>Liliopsida</taxon>
        <taxon>Poales</taxon>
        <taxon>Poaceae</taxon>
        <taxon>BOP clade</taxon>
        <taxon>Oryzoideae</taxon>
        <taxon>Oryzeae</taxon>
        <taxon>Oryzinae</taxon>
        <taxon>Oryza</taxon>
    </lineage>
</organism>
<keyword evidence="3" id="KW-1185">Reference proteome</keyword>
<proteinExistence type="predicted"/>
<feature type="compositionally biased region" description="Polar residues" evidence="1">
    <location>
        <begin position="154"/>
        <end position="166"/>
    </location>
</feature>
<dbReference type="Gramene" id="OMERI08G06150.1">
    <property type="protein sequence ID" value="OMERI08G06150.1"/>
    <property type="gene ID" value="OMERI08G06150"/>
</dbReference>
<name>A0A0E0EJ60_9ORYZ</name>
<feature type="region of interest" description="Disordered" evidence="1">
    <location>
        <begin position="113"/>
        <end position="175"/>
    </location>
</feature>
<feature type="compositionally biased region" description="Low complexity" evidence="1">
    <location>
        <begin position="115"/>
        <end position="138"/>
    </location>
</feature>
<accession>A0A0E0EJ60</accession>
<evidence type="ECO:0000256" key="1">
    <source>
        <dbReference type="SAM" id="MobiDB-lite"/>
    </source>
</evidence>
<dbReference type="EnsemblPlants" id="OMERI08G06150.1">
    <property type="protein sequence ID" value="OMERI08G06150.1"/>
    <property type="gene ID" value="OMERI08G06150"/>
</dbReference>
<protein>
    <submittedName>
        <fullName evidence="2">Uncharacterized protein</fullName>
    </submittedName>
</protein>
<reference evidence="2" key="2">
    <citation type="submission" date="2018-05" db="EMBL/GenBank/DDBJ databases">
        <title>OmerRS3 (Oryza meridionalis Reference Sequence Version 3).</title>
        <authorList>
            <person name="Zhang J."/>
            <person name="Kudrna D."/>
            <person name="Lee S."/>
            <person name="Talag J."/>
            <person name="Welchert J."/>
            <person name="Wing R.A."/>
        </authorList>
    </citation>
    <scope>NUCLEOTIDE SEQUENCE [LARGE SCALE GENOMIC DNA]</scope>
    <source>
        <strain evidence="2">cv. OR44</strain>
    </source>
</reference>
<dbReference type="HOGENOM" id="CLU_1398401_0_0_1"/>